<evidence type="ECO:0000256" key="1">
    <source>
        <dbReference type="SAM" id="MobiDB-lite"/>
    </source>
</evidence>
<evidence type="ECO:0008006" key="4">
    <source>
        <dbReference type="Google" id="ProtNLM"/>
    </source>
</evidence>
<dbReference type="AlphaFoldDB" id="A0A803LZ22"/>
<evidence type="ECO:0000313" key="2">
    <source>
        <dbReference type="EnsemblPlants" id="AUR62020723-RA:cds"/>
    </source>
</evidence>
<organism evidence="2 3">
    <name type="scientific">Chenopodium quinoa</name>
    <name type="common">Quinoa</name>
    <dbReference type="NCBI Taxonomy" id="63459"/>
    <lineage>
        <taxon>Eukaryota</taxon>
        <taxon>Viridiplantae</taxon>
        <taxon>Streptophyta</taxon>
        <taxon>Embryophyta</taxon>
        <taxon>Tracheophyta</taxon>
        <taxon>Spermatophyta</taxon>
        <taxon>Magnoliopsida</taxon>
        <taxon>eudicotyledons</taxon>
        <taxon>Gunneridae</taxon>
        <taxon>Pentapetalae</taxon>
        <taxon>Caryophyllales</taxon>
        <taxon>Chenopodiaceae</taxon>
        <taxon>Chenopodioideae</taxon>
        <taxon>Atripliceae</taxon>
        <taxon>Chenopodium</taxon>
    </lineage>
</organism>
<protein>
    <recommendedName>
        <fullName evidence="4">FAR1 domain-containing protein</fullName>
    </recommendedName>
</protein>
<dbReference type="EnsemblPlants" id="AUR62020723-RA">
    <property type="protein sequence ID" value="AUR62020723-RA:cds"/>
    <property type="gene ID" value="AUR62020723"/>
</dbReference>
<proteinExistence type="predicted"/>
<feature type="region of interest" description="Disordered" evidence="1">
    <location>
        <begin position="52"/>
        <end position="90"/>
    </location>
</feature>
<evidence type="ECO:0000313" key="3">
    <source>
        <dbReference type="Proteomes" id="UP000596660"/>
    </source>
</evidence>
<keyword evidence="3" id="KW-1185">Reference proteome</keyword>
<reference evidence="2" key="2">
    <citation type="submission" date="2021-03" db="UniProtKB">
        <authorList>
            <consortium name="EnsemblPlants"/>
        </authorList>
    </citation>
    <scope>IDENTIFICATION</scope>
</reference>
<dbReference type="Proteomes" id="UP000596660">
    <property type="component" value="Unplaced"/>
</dbReference>
<dbReference type="Gramene" id="AUR62020723-RA">
    <property type="protein sequence ID" value="AUR62020723-RA:cds"/>
    <property type="gene ID" value="AUR62020723"/>
</dbReference>
<accession>A0A803LZ22</accession>
<reference evidence="2" key="1">
    <citation type="journal article" date="2017" name="Nature">
        <title>The genome of Chenopodium quinoa.</title>
        <authorList>
            <person name="Jarvis D.E."/>
            <person name="Ho Y.S."/>
            <person name="Lightfoot D.J."/>
            <person name="Schmoeckel S.M."/>
            <person name="Li B."/>
            <person name="Borm T.J.A."/>
            <person name="Ohyanagi H."/>
            <person name="Mineta K."/>
            <person name="Michell C.T."/>
            <person name="Saber N."/>
            <person name="Kharbatia N.M."/>
            <person name="Rupper R.R."/>
            <person name="Sharp A.R."/>
            <person name="Dally N."/>
            <person name="Boughton B.A."/>
            <person name="Woo Y.H."/>
            <person name="Gao G."/>
            <person name="Schijlen E.G.W.M."/>
            <person name="Guo X."/>
            <person name="Momin A.A."/>
            <person name="Negrao S."/>
            <person name="Al-Babili S."/>
            <person name="Gehring C."/>
            <person name="Roessner U."/>
            <person name="Jung C."/>
            <person name="Murphy K."/>
            <person name="Arold S.T."/>
            <person name="Gojobori T."/>
            <person name="van der Linden C.G."/>
            <person name="van Loo E.N."/>
            <person name="Jellen E.N."/>
            <person name="Maughan P.J."/>
            <person name="Tester M."/>
        </authorList>
    </citation>
    <scope>NUCLEOTIDE SEQUENCE [LARGE SCALE GENOMIC DNA]</scope>
    <source>
        <strain evidence="2">cv. PI 614886</strain>
    </source>
</reference>
<name>A0A803LZ22_CHEQI</name>
<sequence>MVSENQSSYVNIDLNQVVQDVLLSVEDTSDTNSNSIEDIPLHFDLNEEAHNEDMGNVNQGDDQDGDAITNSVNNNADGGDEEAESRQEDANCTPTVGMLFESSEEFARFCHKYAYDKGFQFYIRSNRLLKEYREGGVIRQGVGEKEPNNHMMSRIRLVCKMGTKDRRKNKTGRKIASASPQYYSQLMVNHRSINDGSYEQMSSNDSTGISLAKSYNSLVITRGGQENVTFS</sequence>